<evidence type="ECO:0000313" key="17">
    <source>
        <dbReference type="EMBL" id="QNT78705.1"/>
    </source>
</evidence>
<keyword evidence="9 12" id="KW-0804">Transcription</keyword>
<dbReference type="RefSeq" id="WP_203412945.1">
    <property type="nucleotide sequence ID" value="NZ_CP060244.1"/>
</dbReference>
<evidence type="ECO:0000256" key="3">
    <source>
        <dbReference type="ARBA" id="ARBA00022705"/>
    </source>
</evidence>
<dbReference type="GO" id="GO:0045892">
    <property type="term" value="P:negative regulation of DNA-templated transcription"/>
    <property type="evidence" value="ECO:0007669"/>
    <property type="project" value="UniProtKB-UniRule"/>
</dbReference>
<evidence type="ECO:0000256" key="6">
    <source>
        <dbReference type="ARBA" id="ARBA00022813"/>
    </source>
</evidence>
<evidence type="ECO:0000256" key="12">
    <source>
        <dbReference type="HAMAP-Rule" id="MF_00015"/>
    </source>
</evidence>
<dbReference type="Pfam" id="PF01726">
    <property type="entry name" value="LexA_DNA_bind"/>
    <property type="match status" value="1"/>
</dbReference>
<sequence length="236" mass="26510">MLTPQQYRLLLYIHTYLQKTGFSPSFDEMKEALALRSKSGIHRLISGLEERGFLKRRHHRARALEVIKLPDNYVSTENPFYPNRTATHDSTPQRMPSSPSSRGVTQHSSDTTLLPLYGYIAAGLPIESLPDPENTIEVPSSLITQGEHYALTVTGDSMKEAGILEGDTIILRKAEQAENGQIVVALIESEEVTLKEWYQRGNVVALKPANPAYETRLFPVEKIQVQGVLVSLIRHY</sequence>
<keyword evidence="5 12" id="KW-0378">Hydrolase</keyword>
<dbReference type="AlphaFoldDB" id="A0A7H1NSE5"/>
<evidence type="ECO:0000259" key="15">
    <source>
        <dbReference type="Pfam" id="PF00717"/>
    </source>
</evidence>
<dbReference type="SUPFAM" id="SSF51306">
    <property type="entry name" value="LexA/Signal peptidase"/>
    <property type="match status" value="1"/>
</dbReference>
<name>A0A7H1NSE5_9PROT</name>
<evidence type="ECO:0000256" key="7">
    <source>
        <dbReference type="ARBA" id="ARBA00023015"/>
    </source>
</evidence>
<evidence type="ECO:0000259" key="16">
    <source>
        <dbReference type="Pfam" id="PF01726"/>
    </source>
</evidence>
<evidence type="ECO:0000256" key="1">
    <source>
        <dbReference type="ARBA" id="ARBA00007484"/>
    </source>
</evidence>
<keyword evidence="10 12" id="KW-0234">DNA repair</keyword>
<keyword evidence="18" id="KW-1185">Reference proteome</keyword>
<dbReference type="EMBL" id="CP060244">
    <property type="protein sequence ID" value="QNT78705.1"/>
    <property type="molecule type" value="Genomic_DNA"/>
</dbReference>
<dbReference type="InterPro" id="IPR036390">
    <property type="entry name" value="WH_DNA-bd_sf"/>
</dbReference>
<reference evidence="17 18" key="1">
    <citation type="submission" date="2020-08" db="EMBL/GenBank/DDBJ databases">
        <title>Complete genome sequence of Entomobacter blattae G55GP.</title>
        <authorList>
            <person name="Poehlein A."/>
            <person name="Guzman J."/>
            <person name="Daniel R."/>
            <person name="Vilcinskas A."/>
        </authorList>
    </citation>
    <scope>NUCLEOTIDE SEQUENCE [LARGE SCALE GENOMIC DNA]</scope>
    <source>
        <strain evidence="17 18">G55GP</strain>
    </source>
</reference>
<dbReference type="SUPFAM" id="SSF46785">
    <property type="entry name" value="Winged helix' DNA-binding domain"/>
    <property type="match status" value="1"/>
</dbReference>
<keyword evidence="8 12" id="KW-0238">DNA-binding</keyword>
<evidence type="ECO:0000256" key="11">
    <source>
        <dbReference type="ARBA" id="ARBA00023236"/>
    </source>
</evidence>
<dbReference type="Gene3D" id="1.10.10.10">
    <property type="entry name" value="Winged helix-like DNA-binding domain superfamily/Winged helix DNA-binding domain"/>
    <property type="match status" value="1"/>
</dbReference>
<comment type="catalytic activity">
    <reaction evidence="12">
        <text>Hydrolysis of Ala-|-Gly bond in repressor LexA.</text>
        <dbReference type="EC" id="3.4.21.88"/>
    </reaction>
</comment>
<dbReference type="FunFam" id="2.10.109.10:FF:000001">
    <property type="entry name" value="LexA repressor"/>
    <property type="match status" value="1"/>
</dbReference>
<comment type="function">
    <text evidence="12">Represses a number of genes involved in the response to DNA damage (SOS response), including recA and lexA. In the presence of single-stranded DNA, RecA interacts with LexA causing an autocatalytic cleavage which disrupts the DNA-binding part of LexA, leading to derepression of the SOS regulon and eventually DNA repair.</text>
</comment>
<feature type="DNA-binding region" description="H-T-H motif" evidence="12">
    <location>
        <begin position="26"/>
        <end position="46"/>
    </location>
</feature>
<feature type="active site" description="For autocatalytic cleavage activity" evidence="12">
    <location>
        <position position="195"/>
    </location>
</feature>
<dbReference type="PRINTS" id="PR00726">
    <property type="entry name" value="LEXASERPTASE"/>
</dbReference>
<comment type="similarity">
    <text evidence="1 12 13">Belongs to the peptidase S24 family.</text>
</comment>
<dbReference type="GO" id="GO:0006508">
    <property type="term" value="P:proteolysis"/>
    <property type="evidence" value="ECO:0007669"/>
    <property type="project" value="InterPro"/>
</dbReference>
<feature type="region of interest" description="Disordered" evidence="14">
    <location>
        <begin position="81"/>
        <end position="107"/>
    </location>
</feature>
<dbReference type="GO" id="GO:0009432">
    <property type="term" value="P:SOS response"/>
    <property type="evidence" value="ECO:0007669"/>
    <property type="project" value="UniProtKB-UniRule"/>
</dbReference>
<feature type="site" description="Cleavage; by autolysis" evidence="12">
    <location>
        <begin position="122"/>
        <end position="123"/>
    </location>
</feature>
<evidence type="ECO:0000256" key="14">
    <source>
        <dbReference type="SAM" id="MobiDB-lite"/>
    </source>
</evidence>
<dbReference type="Pfam" id="PF00717">
    <property type="entry name" value="Peptidase_S24"/>
    <property type="match status" value="1"/>
</dbReference>
<keyword evidence="4 12" id="KW-0227">DNA damage</keyword>
<dbReference type="EC" id="3.4.21.88" evidence="12"/>
<dbReference type="Gene3D" id="2.10.109.10">
    <property type="entry name" value="Umud Fragment, subunit A"/>
    <property type="match status" value="1"/>
</dbReference>
<evidence type="ECO:0000256" key="5">
    <source>
        <dbReference type="ARBA" id="ARBA00022801"/>
    </source>
</evidence>
<evidence type="ECO:0000256" key="8">
    <source>
        <dbReference type="ARBA" id="ARBA00023125"/>
    </source>
</evidence>
<gene>
    <name evidence="17" type="primary">lexA_2</name>
    <name evidence="12" type="synonym">lexA</name>
    <name evidence="17" type="ORF">JGUZn3_14820</name>
</gene>
<keyword evidence="11 12" id="KW-0742">SOS response</keyword>
<keyword evidence="3 12" id="KW-0235">DNA replication</keyword>
<feature type="domain" description="LexA repressor DNA-binding" evidence="16">
    <location>
        <begin position="2"/>
        <end position="63"/>
    </location>
</feature>
<evidence type="ECO:0000256" key="13">
    <source>
        <dbReference type="RuleBase" id="RU003991"/>
    </source>
</evidence>
<feature type="active site" description="For autocatalytic cleavage activity" evidence="12">
    <location>
        <position position="157"/>
    </location>
</feature>
<dbReference type="NCBIfam" id="TIGR00498">
    <property type="entry name" value="lexA"/>
    <property type="match status" value="1"/>
</dbReference>
<dbReference type="InterPro" id="IPR039418">
    <property type="entry name" value="LexA-like"/>
</dbReference>
<dbReference type="GO" id="GO:0003677">
    <property type="term" value="F:DNA binding"/>
    <property type="evidence" value="ECO:0007669"/>
    <property type="project" value="UniProtKB-UniRule"/>
</dbReference>
<evidence type="ECO:0000256" key="4">
    <source>
        <dbReference type="ARBA" id="ARBA00022763"/>
    </source>
</evidence>
<dbReference type="GO" id="GO:0004252">
    <property type="term" value="F:serine-type endopeptidase activity"/>
    <property type="evidence" value="ECO:0007669"/>
    <property type="project" value="UniProtKB-UniRule"/>
</dbReference>
<evidence type="ECO:0000256" key="2">
    <source>
        <dbReference type="ARBA" id="ARBA00022491"/>
    </source>
</evidence>
<evidence type="ECO:0000256" key="10">
    <source>
        <dbReference type="ARBA" id="ARBA00023204"/>
    </source>
</evidence>
<evidence type="ECO:0000313" key="18">
    <source>
        <dbReference type="Proteomes" id="UP000516349"/>
    </source>
</evidence>
<dbReference type="InterPro" id="IPR006197">
    <property type="entry name" value="Peptidase_S24_LexA"/>
</dbReference>
<dbReference type="InterPro" id="IPR006199">
    <property type="entry name" value="LexA_DNA-bd_dom"/>
</dbReference>
<dbReference type="InterPro" id="IPR050077">
    <property type="entry name" value="LexA_repressor"/>
</dbReference>
<dbReference type="HAMAP" id="MF_00015">
    <property type="entry name" value="LexA"/>
    <property type="match status" value="1"/>
</dbReference>
<dbReference type="InterPro" id="IPR036286">
    <property type="entry name" value="LexA/Signal_pep-like_sf"/>
</dbReference>
<comment type="subunit">
    <text evidence="12">Homodimer.</text>
</comment>
<feature type="domain" description="Peptidase S24/S26A/S26B/S26C" evidence="15">
    <location>
        <begin position="115"/>
        <end position="230"/>
    </location>
</feature>
<dbReference type="PANTHER" id="PTHR33516">
    <property type="entry name" value="LEXA REPRESSOR"/>
    <property type="match status" value="1"/>
</dbReference>
<accession>A0A7H1NSE5</accession>
<dbReference type="Proteomes" id="UP000516349">
    <property type="component" value="Chromosome"/>
</dbReference>
<dbReference type="CDD" id="cd06529">
    <property type="entry name" value="S24_LexA-like"/>
    <property type="match status" value="1"/>
</dbReference>
<dbReference type="PANTHER" id="PTHR33516:SF2">
    <property type="entry name" value="LEXA REPRESSOR-RELATED"/>
    <property type="match status" value="1"/>
</dbReference>
<dbReference type="InterPro" id="IPR015927">
    <property type="entry name" value="Peptidase_S24_S26A/B/C"/>
</dbReference>
<keyword evidence="7 12" id="KW-0805">Transcription regulation</keyword>
<keyword evidence="6 12" id="KW-0068">Autocatalytic cleavage</keyword>
<organism evidence="17 18">
    <name type="scientific">Entomobacter blattae</name>
    <dbReference type="NCBI Taxonomy" id="2762277"/>
    <lineage>
        <taxon>Bacteria</taxon>
        <taxon>Pseudomonadati</taxon>
        <taxon>Pseudomonadota</taxon>
        <taxon>Alphaproteobacteria</taxon>
        <taxon>Acetobacterales</taxon>
        <taxon>Acetobacteraceae</taxon>
        <taxon>Entomobacter</taxon>
    </lineage>
</organism>
<dbReference type="InterPro" id="IPR006200">
    <property type="entry name" value="LexA"/>
</dbReference>
<dbReference type="GO" id="GO:0006281">
    <property type="term" value="P:DNA repair"/>
    <property type="evidence" value="ECO:0007669"/>
    <property type="project" value="UniProtKB-UniRule"/>
</dbReference>
<keyword evidence="2 12" id="KW-0678">Repressor</keyword>
<proteinExistence type="inferred from homology"/>
<dbReference type="KEGG" id="ebla:JGUZn3_14820"/>
<evidence type="ECO:0000256" key="9">
    <source>
        <dbReference type="ARBA" id="ARBA00023163"/>
    </source>
</evidence>
<protein>
    <recommendedName>
        <fullName evidence="12">LexA repressor</fullName>
        <ecNumber evidence="12">3.4.21.88</ecNumber>
    </recommendedName>
</protein>
<dbReference type="InterPro" id="IPR036388">
    <property type="entry name" value="WH-like_DNA-bd_sf"/>
</dbReference>
<dbReference type="GO" id="GO:0006260">
    <property type="term" value="P:DNA replication"/>
    <property type="evidence" value="ECO:0007669"/>
    <property type="project" value="UniProtKB-UniRule"/>
</dbReference>